<dbReference type="KEGG" id="kpe:KPK_5243"/>
<dbReference type="AlphaFoldDB" id="B5XXY7"/>
<proteinExistence type="predicted"/>
<sequence>MPFITAIYEFPRLRAAYRGNSVARLSVAQAGKIASALPIGMMVKNSE</sequence>
<dbReference type="EMBL" id="CP000964">
    <property type="protein sequence ID" value="ACI10521.1"/>
    <property type="molecule type" value="Genomic_DNA"/>
</dbReference>
<name>B5XXY7_KLEV3</name>
<evidence type="ECO:0000313" key="2">
    <source>
        <dbReference type="Proteomes" id="UP000001734"/>
    </source>
</evidence>
<reference evidence="1 2" key="1">
    <citation type="journal article" date="2008" name="PLoS Genet.">
        <title>Complete genome sequence of the N2-fixing broad host range endophyte Klebsiella pneumoniae 342 and virulence predictions verified in mice.</title>
        <authorList>
            <person name="Fouts D.E."/>
            <person name="Tyler H.L."/>
            <person name="DeBoy R.T."/>
            <person name="Daugherty S."/>
            <person name="Ren Q."/>
            <person name="Badger J.H."/>
            <person name="Durkin A.S."/>
            <person name="Huot H."/>
            <person name="Shrivastava S."/>
            <person name="Kothari S."/>
            <person name="Dodson R.J."/>
            <person name="Mohamoud Y."/>
            <person name="Khouri H."/>
            <person name="Roesch L.F."/>
            <person name="Krogfelt K.A."/>
            <person name="Struve C."/>
            <person name="Triplett E.W."/>
            <person name="Methe B.A."/>
        </authorList>
    </citation>
    <scope>NUCLEOTIDE SEQUENCE [LARGE SCALE GENOMIC DNA]</scope>
    <source>
        <strain evidence="1 2">342</strain>
    </source>
</reference>
<accession>B5XXY7</accession>
<evidence type="ECO:0000313" key="1">
    <source>
        <dbReference type="EMBL" id="ACI10521.1"/>
    </source>
</evidence>
<gene>
    <name evidence="1" type="ordered locus">KPK_5243</name>
</gene>
<dbReference type="BioCyc" id="KPNE507522:GI0B-5216-MONOMER"/>
<organism evidence="1 2">
    <name type="scientific">Klebsiella variicola (strain 342)</name>
    <name type="common">Klebsiella pneumoniae</name>
    <dbReference type="NCBI Taxonomy" id="507522"/>
    <lineage>
        <taxon>Bacteria</taxon>
        <taxon>Pseudomonadati</taxon>
        <taxon>Pseudomonadota</taxon>
        <taxon>Gammaproteobacteria</taxon>
        <taxon>Enterobacterales</taxon>
        <taxon>Enterobacteriaceae</taxon>
        <taxon>Klebsiella/Raoultella group</taxon>
        <taxon>Klebsiella</taxon>
        <taxon>Klebsiella pneumoniae complex</taxon>
    </lineage>
</organism>
<dbReference type="HOGENOM" id="CLU_3169194_0_0_6"/>
<protein>
    <submittedName>
        <fullName evidence="1">Uncharacterized protein</fullName>
    </submittedName>
</protein>
<dbReference type="Proteomes" id="UP000001734">
    <property type="component" value="Chromosome"/>
</dbReference>